<dbReference type="GO" id="GO:0003729">
    <property type="term" value="F:mRNA binding"/>
    <property type="evidence" value="ECO:0007669"/>
    <property type="project" value="TreeGrafter"/>
</dbReference>
<evidence type="ECO:0000256" key="1">
    <source>
        <dbReference type="ARBA" id="ARBA00007503"/>
    </source>
</evidence>
<feature type="domain" description="LsmAD" evidence="3">
    <location>
        <begin position="142"/>
        <end position="211"/>
    </location>
</feature>
<dbReference type="Pfam" id="PF06741">
    <property type="entry name" value="LsmAD"/>
    <property type="match status" value="1"/>
</dbReference>
<dbReference type="InterPro" id="IPR009818">
    <property type="entry name" value="PAM2_motif"/>
</dbReference>
<dbReference type="Ensembl" id="ENSHHUT00000037348.1">
    <property type="protein sequence ID" value="ENSHHUP00000035912.1"/>
    <property type="gene ID" value="ENSHHUG00000022581.1"/>
</dbReference>
<organism evidence="4 5">
    <name type="scientific">Hucho hucho</name>
    <name type="common">huchen</name>
    <dbReference type="NCBI Taxonomy" id="62062"/>
    <lineage>
        <taxon>Eukaryota</taxon>
        <taxon>Metazoa</taxon>
        <taxon>Chordata</taxon>
        <taxon>Craniata</taxon>
        <taxon>Vertebrata</taxon>
        <taxon>Euteleostomi</taxon>
        <taxon>Actinopterygii</taxon>
        <taxon>Neopterygii</taxon>
        <taxon>Teleostei</taxon>
        <taxon>Protacanthopterygii</taxon>
        <taxon>Salmoniformes</taxon>
        <taxon>Salmonidae</taxon>
        <taxon>Salmoninae</taxon>
        <taxon>Hucho</taxon>
    </lineage>
</organism>
<keyword evidence="5" id="KW-1185">Reference proteome</keyword>
<feature type="compositionally biased region" description="Pro residues" evidence="2">
    <location>
        <begin position="416"/>
        <end position="429"/>
    </location>
</feature>
<reference evidence="4" key="3">
    <citation type="submission" date="2025-09" db="UniProtKB">
        <authorList>
            <consortium name="Ensembl"/>
        </authorList>
    </citation>
    <scope>IDENTIFICATION</scope>
</reference>
<sequence length="719" mass="76763">MIHFLTAVVGSTCDVRVKNGNVYEGIFKTLGSRCELAVDAVHKRGEDERPALPRREEITDTMVFSSYDVVTMTCRDVDLNYATRDTFIDTSISSTRVNGEHKEKVLQRWEGGDGNGEAYDLENDASNGWDANEMFRYNKVNFGVESTYDSSLSMYTVHLERGSTEGFRQREVRAARMASEIESSPQYCHRVSLENEAGKSEEDKYSAVVRDGEQGGESLREREKGCDSPGIVSREGKYIPLPQRAREMGMSGGSMRGERERAERGPGGGSGGPQGHNRMSAGYRSAPPSSSSPKPHLPLATGGPQPPPPSSECSSPLSGRVYSPHHPQGSASPGTASPYAPTSPGASPPTPHSNSLSLSDTGRPVNGGDSGYHCVYSTNSVLSHSLSQVRKSTLNPNAKEFNPNKVTLTLVSKNPNPSPTPPRPPPPSPAVVLQHPGSIASSPPCQRCYAVMFWTPPGLGVGAPRSDHGNSGPPQAMLQAVSAAGAPLVPSPYPQPYLQYSQQHVIQAMTPYPGQPMYSMLQGGARMLGQGGSYPQAMGPPGGPQFPGQGEGPPVPQQGIYAPQSFSHHQGAVHQPRPTSTPTCNQPPHQQHAPSPGQSGPQPQSLYHSGPLSAPTPPNMPPGQTSPQGSFPLQGYSLHGHQGIPHTYPGLGQVTQAHVQGAMQGPHHQGQHGHPQIVMLQAPPPQHSLGQVSQHPQHGLQQGAHQHFYIGHPQGMKVP</sequence>
<dbReference type="GeneTree" id="ENSGT00940000157795"/>
<feature type="compositionally biased region" description="Low complexity" evidence="2">
    <location>
        <begin position="285"/>
        <end position="303"/>
    </location>
</feature>
<feature type="compositionally biased region" description="Basic and acidic residues" evidence="2">
    <location>
        <begin position="195"/>
        <end position="226"/>
    </location>
</feature>
<feature type="compositionally biased region" description="Polar residues" evidence="2">
    <location>
        <begin position="622"/>
        <end position="631"/>
    </location>
</feature>
<evidence type="ECO:0000256" key="2">
    <source>
        <dbReference type="SAM" id="MobiDB-lite"/>
    </source>
</evidence>
<dbReference type="Pfam" id="PF07145">
    <property type="entry name" value="PAM2"/>
    <property type="match status" value="1"/>
</dbReference>
<feature type="compositionally biased region" description="Low complexity" evidence="2">
    <location>
        <begin position="594"/>
        <end position="605"/>
    </location>
</feature>
<dbReference type="InterPro" id="IPR045117">
    <property type="entry name" value="ATXN2-like"/>
</dbReference>
<protein>
    <recommendedName>
        <fullName evidence="3">LsmAD domain-containing protein</fullName>
    </recommendedName>
</protein>
<evidence type="ECO:0000259" key="3">
    <source>
        <dbReference type="SMART" id="SM01272"/>
    </source>
</evidence>
<dbReference type="GO" id="GO:0034063">
    <property type="term" value="P:stress granule assembly"/>
    <property type="evidence" value="ECO:0007669"/>
    <property type="project" value="TreeGrafter"/>
</dbReference>
<dbReference type="Proteomes" id="UP000314982">
    <property type="component" value="Unassembled WGS sequence"/>
</dbReference>
<comment type="similarity">
    <text evidence="1">Belongs to the ataxin-2 family.</text>
</comment>
<dbReference type="PANTHER" id="PTHR12854:SF8">
    <property type="entry name" value="ATAXIN-2-LIKE PROTEIN"/>
    <property type="match status" value="1"/>
</dbReference>
<evidence type="ECO:0000313" key="5">
    <source>
        <dbReference type="Proteomes" id="UP000314982"/>
    </source>
</evidence>
<dbReference type="InterPro" id="IPR025852">
    <property type="entry name" value="SM_dom_ATX"/>
</dbReference>
<proteinExistence type="inferred from homology"/>
<evidence type="ECO:0000313" key="4">
    <source>
        <dbReference type="Ensembl" id="ENSHHUP00000035912.1"/>
    </source>
</evidence>
<feature type="region of interest" description="Disordered" evidence="2">
    <location>
        <begin position="195"/>
        <end position="371"/>
    </location>
</feature>
<dbReference type="Pfam" id="PF14438">
    <property type="entry name" value="SM-ATX"/>
    <property type="match status" value="1"/>
</dbReference>
<dbReference type="AlphaFoldDB" id="A0A4W5MBZ3"/>
<feature type="compositionally biased region" description="Polar residues" evidence="2">
    <location>
        <begin position="577"/>
        <end position="593"/>
    </location>
</feature>
<dbReference type="SMART" id="SM01272">
    <property type="entry name" value="LsmAD"/>
    <property type="match status" value="1"/>
</dbReference>
<reference evidence="4" key="2">
    <citation type="submission" date="2025-08" db="UniProtKB">
        <authorList>
            <consortium name="Ensembl"/>
        </authorList>
    </citation>
    <scope>IDENTIFICATION</scope>
</reference>
<feature type="region of interest" description="Disordered" evidence="2">
    <location>
        <begin position="529"/>
        <end position="651"/>
    </location>
</feature>
<dbReference type="PANTHER" id="PTHR12854">
    <property type="entry name" value="ATAXIN 2-RELATED"/>
    <property type="match status" value="1"/>
</dbReference>
<reference evidence="5" key="1">
    <citation type="submission" date="2018-06" db="EMBL/GenBank/DDBJ databases">
        <title>Genome assembly of Danube salmon.</title>
        <authorList>
            <person name="Macqueen D.J."/>
            <person name="Gundappa M.K."/>
        </authorList>
    </citation>
    <scope>NUCLEOTIDE SEQUENCE [LARGE SCALE GENOMIC DNA]</scope>
</reference>
<dbReference type="InterPro" id="IPR009604">
    <property type="entry name" value="LsmAD_domain"/>
</dbReference>
<dbReference type="GO" id="GO:0010494">
    <property type="term" value="C:cytoplasmic stress granule"/>
    <property type="evidence" value="ECO:0007669"/>
    <property type="project" value="TreeGrafter"/>
</dbReference>
<feature type="compositionally biased region" description="Low complexity" evidence="2">
    <location>
        <begin position="335"/>
        <end position="345"/>
    </location>
</feature>
<name>A0A4W5MBZ3_9TELE</name>
<feature type="compositionally biased region" description="Gly residues" evidence="2">
    <location>
        <begin position="265"/>
        <end position="274"/>
    </location>
</feature>
<feature type="region of interest" description="Disordered" evidence="2">
    <location>
        <begin position="409"/>
        <end position="431"/>
    </location>
</feature>
<accession>A0A4W5MBZ3</accession>